<dbReference type="Gene3D" id="1.10.287.1040">
    <property type="entry name" value="Exonuclease VII, small subunit"/>
    <property type="match status" value="1"/>
</dbReference>
<dbReference type="Proteomes" id="UP000469346">
    <property type="component" value="Unassembled WGS sequence"/>
</dbReference>
<dbReference type="NCBIfam" id="TIGR01280">
    <property type="entry name" value="xseB"/>
    <property type="match status" value="1"/>
</dbReference>
<comment type="catalytic activity">
    <reaction evidence="6">
        <text>Exonucleolytic cleavage in either 5'- to 3'- or 3'- to 5'-direction to yield nucleoside 5'-phosphates.</text>
        <dbReference type="EC" id="3.1.11.6"/>
    </reaction>
</comment>
<evidence type="ECO:0000256" key="5">
    <source>
        <dbReference type="ARBA" id="ARBA00022839"/>
    </source>
</evidence>
<comment type="subunit">
    <text evidence="6">Heterooligomer composed of large and small subunits.</text>
</comment>
<dbReference type="RefSeq" id="WP_163298292.1">
    <property type="nucleotide sequence ID" value="NZ_JAAGRR010000037.1"/>
</dbReference>
<dbReference type="SUPFAM" id="SSF116842">
    <property type="entry name" value="XseB-like"/>
    <property type="match status" value="1"/>
</dbReference>
<dbReference type="GO" id="GO:0005829">
    <property type="term" value="C:cytosol"/>
    <property type="evidence" value="ECO:0007669"/>
    <property type="project" value="TreeGrafter"/>
</dbReference>
<keyword evidence="2 6" id="KW-0963">Cytoplasm</keyword>
<evidence type="ECO:0000256" key="2">
    <source>
        <dbReference type="ARBA" id="ARBA00022490"/>
    </source>
</evidence>
<evidence type="ECO:0000313" key="9">
    <source>
        <dbReference type="Proteomes" id="UP000469346"/>
    </source>
</evidence>
<evidence type="ECO:0000256" key="3">
    <source>
        <dbReference type="ARBA" id="ARBA00022722"/>
    </source>
</evidence>
<evidence type="ECO:0000313" key="8">
    <source>
        <dbReference type="EMBL" id="NDY42145.1"/>
    </source>
</evidence>
<protein>
    <recommendedName>
        <fullName evidence="6">Exodeoxyribonuclease 7 small subunit</fullName>
        <ecNumber evidence="6">3.1.11.6</ecNumber>
    </recommendedName>
    <alternativeName>
        <fullName evidence="6">Exodeoxyribonuclease VII small subunit</fullName>
        <shortName evidence="6">Exonuclease VII small subunit</shortName>
    </alternativeName>
</protein>
<comment type="caution">
    <text evidence="8">The sequence shown here is derived from an EMBL/GenBank/DDBJ whole genome shotgun (WGS) entry which is preliminary data.</text>
</comment>
<dbReference type="InterPro" id="IPR003761">
    <property type="entry name" value="Exonuc_VII_S"/>
</dbReference>
<evidence type="ECO:0000256" key="6">
    <source>
        <dbReference type="HAMAP-Rule" id="MF_00337"/>
    </source>
</evidence>
<dbReference type="GO" id="GO:0008855">
    <property type="term" value="F:exodeoxyribonuclease VII activity"/>
    <property type="evidence" value="ECO:0007669"/>
    <property type="project" value="UniProtKB-UniRule"/>
</dbReference>
<evidence type="ECO:0000256" key="7">
    <source>
        <dbReference type="SAM" id="MobiDB-lite"/>
    </source>
</evidence>
<keyword evidence="4 6" id="KW-0378">Hydrolase</keyword>
<comment type="similarity">
    <text evidence="1 6">Belongs to the XseB family.</text>
</comment>
<dbReference type="NCBIfam" id="NF002140">
    <property type="entry name" value="PRK00977.1-4"/>
    <property type="match status" value="1"/>
</dbReference>
<dbReference type="EMBL" id="JAAGRR010000037">
    <property type="protein sequence ID" value="NDY42145.1"/>
    <property type="molecule type" value="Genomic_DNA"/>
</dbReference>
<keyword evidence="3 6" id="KW-0540">Nuclease</keyword>
<proteinExistence type="inferred from homology"/>
<dbReference type="PANTHER" id="PTHR34137:SF1">
    <property type="entry name" value="EXODEOXYRIBONUCLEASE 7 SMALL SUBUNIT"/>
    <property type="match status" value="1"/>
</dbReference>
<evidence type="ECO:0000256" key="4">
    <source>
        <dbReference type="ARBA" id="ARBA00022801"/>
    </source>
</evidence>
<dbReference type="AlphaFoldDB" id="A0A6N9TLN4"/>
<dbReference type="GO" id="GO:0006308">
    <property type="term" value="P:DNA catabolic process"/>
    <property type="evidence" value="ECO:0007669"/>
    <property type="project" value="UniProtKB-UniRule"/>
</dbReference>
<comment type="subcellular location">
    <subcellularLocation>
        <location evidence="6">Cytoplasm</location>
    </subcellularLocation>
</comment>
<organism evidence="8 9">
    <name type="scientific">Dissulfurirhabdus thermomarina</name>
    <dbReference type="NCBI Taxonomy" id="1765737"/>
    <lineage>
        <taxon>Bacteria</taxon>
        <taxon>Deltaproteobacteria</taxon>
        <taxon>Dissulfurirhabdaceae</taxon>
        <taxon>Dissulfurirhabdus</taxon>
    </lineage>
</organism>
<dbReference type="EC" id="3.1.11.6" evidence="6"/>
<dbReference type="HAMAP" id="MF_00337">
    <property type="entry name" value="Exonuc_7_S"/>
    <property type="match status" value="1"/>
</dbReference>
<name>A0A6N9TLN4_DISTH</name>
<accession>A0A6N9TLN4</accession>
<feature type="region of interest" description="Disordered" evidence="7">
    <location>
        <begin position="65"/>
        <end position="87"/>
    </location>
</feature>
<dbReference type="InterPro" id="IPR037004">
    <property type="entry name" value="Exonuc_VII_ssu_sf"/>
</dbReference>
<keyword evidence="9" id="KW-1185">Reference proteome</keyword>
<reference evidence="8 9" key="1">
    <citation type="submission" date="2020-02" db="EMBL/GenBank/DDBJ databases">
        <title>Comparative genomics of sulfur disproportionating microorganisms.</title>
        <authorList>
            <person name="Ward L.M."/>
            <person name="Bertran E."/>
            <person name="Johnston D.T."/>
        </authorList>
    </citation>
    <scope>NUCLEOTIDE SEQUENCE [LARGE SCALE GENOMIC DNA]</scope>
    <source>
        <strain evidence="8 9">DSM 100025</strain>
    </source>
</reference>
<keyword evidence="5 6" id="KW-0269">Exonuclease</keyword>
<dbReference type="GO" id="GO:0009318">
    <property type="term" value="C:exodeoxyribonuclease VII complex"/>
    <property type="evidence" value="ECO:0007669"/>
    <property type="project" value="UniProtKB-UniRule"/>
</dbReference>
<dbReference type="Pfam" id="PF02609">
    <property type="entry name" value="Exonuc_VII_S"/>
    <property type="match status" value="1"/>
</dbReference>
<comment type="function">
    <text evidence="6">Bidirectionally degrades single-stranded DNA into large acid-insoluble oligonucleotides, which are then degraded further into small acid-soluble oligonucleotides.</text>
</comment>
<dbReference type="PANTHER" id="PTHR34137">
    <property type="entry name" value="EXODEOXYRIBONUCLEASE 7 SMALL SUBUNIT"/>
    <property type="match status" value="1"/>
</dbReference>
<gene>
    <name evidence="6 8" type="primary">xseB</name>
    <name evidence="8" type="ORF">G3N55_04705</name>
</gene>
<evidence type="ECO:0000256" key="1">
    <source>
        <dbReference type="ARBA" id="ARBA00009998"/>
    </source>
</evidence>
<sequence length="87" mass="9668">MAEEKEAKSFETAIKELEAVVAQLESDELPLEAALERFEEGVRLTRYCTAALEAAERRIQELTRDEEGRPVLHPLEADAGVDPAEDA</sequence>